<dbReference type="SUPFAM" id="SSF48065">
    <property type="entry name" value="DBL homology domain (DH-domain)"/>
    <property type="match status" value="1"/>
</dbReference>
<evidence type="ECO:0000259" key="2">
    <source>
        <dbReference type="PROSITE" id="PS50010"/>
    </source>
</evidence>
<keyword evidence="4" id="KW-1185">Reference proteome</keyword>
<evidence type="ECO:0000313" key="4">
    <source>
        <dbReference type="Proteomes" id="UP000271241"/>
    </source>
</evidence>
<reference evidence="4" key="1">
    <citation type="journal article" date="2018" name="Nat. Microbiol.">
        <title>Leveraging single-cell genomics to expand the fungal tree of life.</title>
        <authorList>
            <person name="Ahrendt S.R."/>
            <person name="Quandt C.A."/>
            <person name="Ciobanu D."/>
            <person name="Clum A."/>
            <person name="Salamov A."/>
            <person name="Andreopoulos B."/>
            <person name="Cheng J.F."/>
            <person name="Woyke T."/>
            <person name="Pelin A."/>
            <person name="Henrissat B."/>
            <person name="Reynolds N.K."/>
            <person name="Benny G.L."/>
            <person name="Smith M.E."/>
            <person name="James T.Y."/>
            <person name="Grigoriev I.V."/>
        </authorList>
    </citation>
    <scope>NUCLEOTIDE SEQUENCE [LARGE SCALE GENOMIC DNA]</scope>
    <source>
        <strain evidence="4">RSA 1356</strain>
    </source>
</reference>
<feature type="domain" description="DH" evidence="2">
    <location>
        <begin position="169"/>
        <end position="408"/>
    </location>
</feature>
<dbReference type="Gene3D" id="1.20.900.10">
    <property type="entry name" value="Dbl homology (DH) domain"/>
    <property type="match status" value="1"/>
</dbReference>
<dbReference type="PROSITE" id="PS50010">
    <property type="entry name" value="DH_2"/>
    <property type="match status" value="1"/>
</dbReference>
<proteinExistence type="predicted"/>
<evidence type="ECO:0000256" key="1">
    <source>
        <dbReference type="SAM" id="MobiDB-lite"/>
    </source>
</evidence>
<dbReference type="Pfam" id="PF00621">
    <property type="entry name" value="RhoGEF"/>
    <property type="match status" value="1"/>
</dbReference>
<gene>
    <name evidence="3" type="ORF">THASP1DRAFT_33279</name>
</gene>
<sequence length="563" mass="63265">MRNAEMVNELSSMSGSKYVARAILQPRRVRKKNSTGFGIVSRSYRHFPCSSRLAANSVYHDHCTVRRCGSISIGKSSSESDGPNDSSWNAPPKNMQMALNARDHIESGANWKFLRTPFERTGLHYLHCVHATCITAHYGDGVEDVADVANTLPVSAAIASSFLNKPPMETNRMLTRLEEAEASLVSDLEHLHDYYMRPLLGQAHVMSTSPSFTGAKDAKRRLSNAVAKIFDNKRQSNIKKNSLSAASASGTSERAAYQLPRAGAAVMGDLSTWAFRLLDVHTSFLSALRQTRKTYSGPNDLIPLFLEHIARLAIYIGFVNQHVDVLRQFEQLAFADKKFSRTISAYDEESQRSEFRALLVTVPVARIWCYGSLLQAIHASGETDFEFRNALEDCLEQLEGIAKSIWPALQRIADIQRIGLLQNNIGGLQESLLTQDQRVIHLDKLKYRTSGSSGGWKMANVVLLTDRLLILREKNNDDGRMYIRKNMLLSETIFSALRMRSGQIYPGFGLTQCGYSEIEMQLLTNESFLFWRRQLKQFAKQQVDKGRNTLHQYHKCGGIIVCS</sequence>
<protein>
    <recommendedName>
        <fullName evidence="2">DH domain-containing protein</fullName>
    </recommendedName>
</protein>
<dbReference type="OrthoDB" id="5686392at2759"/>
<feature type="compositionally biased region" description="Low complexity" evidence="1">
    <location>
        <begin position="74"/>
        <end position="87"/>
    </location>
</feature>
<dbReference type="Proteomes" id="UP000271241">
    <property type="component" value="Unassembled WGS sequence"/>
</dbReference>
<dbReference type="GO" id="GO:0005085">
    <property type="term" value="F:guanyl-nucleotide exchange factor activity"/>
    <property type="evidence" value="ECO:0007669"/>
    <property type="project" value="InterPro"/>
</dbReference>
<accession>A0A4P9XGY8</accession>
<evidence type="ECO:0000313" key="3">
    <source>
        <dbReference type="EMBL" id="RKP04902.1"/>
    </source>
</evidence>
<name>A0A4P9XGY8_9FUNG</name>
<dbReference type="EMBL" id="KZ993380">
    <property type="protein sequence ID" value="RKP04902.1"/>
    <property type="molecule type" value="Genomic_DNA"/>
</dbReference>
<dbReference type="AlphaFoldDB" id="A0A4P9XGY8"/>
<dbReference type="InterPro" id="IPR000219">
    <property type="entry name" value="DH_dom"/>
</dbReference>
<organism evidence="3 4">
    <name type="scientific">Thamnocephalis sphaerospora</name>
    <dbReference type="NCBI Taxonomy" id="78915"/>
    <lineage>
        <taxon>Eukaryota</taxon>
        <taxon>Fungi</taxon>
        <taxon>Fungi incertae sedis</taxon>
        <taxon>Zoopagomycota</taxon>
        <taxon>Zoopagomycotina</taxon>
        <taxon>Zoopagomycetes</taxon>
        <taxon>Zoopagales</taxon>
        <taxon>Sigmoideomycetaceae</taxon>
        <taxon>Thamnocephalis</taxon>
    </lineage>
</organism>
<feature type="region of interest" description="Disordered" evidence="1">
    <location>
        <begin position="74"/>
        <end position="93"/>
    </location>
</feature>
<dbReference type="InterPro" id="IPR035899">
    <property type="entry name" value="DBL_dom_sf"/>
</dbReference>